<proteinExistence type="predicted"/>
<gene>
    <name evidence="3" type="ORF">LCGC14_0690700</name>
</gene>
<accession>A0A0F9T6U1</accession>
<feature type="region of interest" description="Disordered" evidence="1">
    <location>
        <begin position="1305"/>
        <end position="1358"/>
    </location>
</feature>
<reference evidence="3" key="1">
    <citation type="journal article" date="2015" name="Nature">
        <title>Complex archaea that bridge the gap between prokaryotes and eukaryotes.</title>
        <authorList>
            <person name="Spang A."/>
            <person name="Saw J.H."/>
            <person name="Jorgensen S.L."/>
            <person name="Zaremba-Niedzwiedzka K."/>
            <person name="Martijn J."/>
            <person name="Lind A.E."/>
            <person name="van Eijk R."/>
            <person name="Schleper C."/>
            <person name="Guy L."/>
            <person name="Ettema T.J."/>
        </authorList>
    </citation>
    <scope>NUCLEOTIDE SEQUENCE</scope>
</reference>
<feature type="non-terminal residue" evidence="3">
    <location>
        <position position="1"/>
    </location>
</feature>
<evidence type="ECO:0000256" key="1">
    <source>
        <dbReference type="SAM" id="MobiDB-lite"/>
    </source>
</evidence>
<protein>
    <submittedName>
        <fullName evidence="3">Uncharacterized protein</fullName>
    </submittedName>
</protein>
<feature type="compositionally biased region" description="Basic and acidic residues" evidence="1">
    <location>
        <begin position="1348"/>
        <end position="1358"/>
    </location>
</feature>
<keyword evidence="2" id="KW-0472">Membrane</keyword>
<feature type="transmembrane region" description="Helical" evidence="2">
    <location>
        <begin position="1263"/>
        <end position="1286"/>
    </location>
</feature>
<keyword evidence="2" id="KW-1133">Transmembrane helix</keyword>
<feature type="transmembrane region" description="Helical" evidence="2">
    <location>
        <begin position="7"/>
        <end position="26"/>
    </location>
</feature>
<evidence type="ECO:0000256" key="2">
    <source>
        <dbReference type="SAM" id="Phobius"/>
    </source>
</evidence>
<feature type="compositionally biased region" description="Basic and acidic residues" evidence="1">
    <location>
        <begin position="1315"/>
        <end position="1339"/>
    </location>
</feature>
<name>A0A0F9T6U1_9ZZZZ</name>
<dbReference type="EMBL" id="LAZR01001436">
    <property type="protein sequence ID" value="KKN44691.1"/>
    <property type="molecule type" value="Genomic_DNA"/>
</dbReference>
<organism evidence="3">
    <name type="scientific">marine sediment metagenome</name>
    <dbReference type="NCBI Taxonomy" id="412755"/>
    <lineage>
        <taxon>unclassified sequences</taxon>
        <taxon>metagenomes</taxon>
        <taxon>ecological metagenomes</taxon>
    </lineage>
</organism>
<sequence length="1358" mass="155055">QKNGIKQGVFVVIFISLIFISNLQFLNQSSSLIEENRNFDNELEKLPNTSDLNLTSYISGSGVNQDVRIYVNNGSENFNDNQGFFEIPSSSFDVMFLTKGDFNFTFQSNFTTNYVLEDNDALHPLDFISFNYNDSQPASNVTLAPGTEKINGTRNNLIDDTNSSYICLNATTNGILNFTIKANFSGQTFTPPVGIVNFNRTSILGLILSLLFDLTLEANLTVRVQNYSQPTTWKSIINQLYINNSLGTQEISNTFINENLNFVDLSNVSYIQFIFERFDSQDFSGKFYNFELKSTYGFDLPISNNSYIALEFDLKGEKTTVNGFYAWIRTLDLAEAAITQLNITLYRSNATIARTYANLRQNNLAPDYNEMIDTQLISYTNDSLSYFKFNTANTRNLNLSNYFVVIKSTNPKEIFSLVTLPYFDYGDDGRTEHQLITTNDDGTKWQIATKQVGTYPSGQLDASSFTLNVTRGYMPSDFIVNNTNTLQIQNMTIENLAINPFSYNKSSYLTWGKGRWKHNFTTPIEDNPSNKFQVYLNWNNSITKSFKFNVSYDVNAFWVDNATASYRVAFDENHEWVLKYNLTKSDQKYNNWSLLEFWYFYPSFMSAHNLTNPNNEEFLWRLNGESKLVGLDQNKLIIPQNYATLDGFYSLNLTSFNFIHKMHSFINFNETLWESNGFMFGDNISVGVEIQDDTSTAPISGNMNVTLFYPNGTKVQNFELFSSSGTILGSILYYDFNNRTILNITNSITTFGEYHLGFLWFNGSAIGYKKLTIYIDAYDVKLNNFQYSSTLKKNILSGELKNKVFTNYTSLIGSVNETTGLSRPGFYPIDNQDINQLFSYELGGETLPVLIKSFKQSENILNPEEIVNFRALIQNTHSFISLDIKINAKLVSYANEDWIIAEKTSPNIMLNFLGHPDDTFEFNLNLTIPTLDNATKIWKGVNSPIRLGGAKTIITVFIENNDVGTYNPLDYSLISNVTNTIFEGHILGLRITEETTSRNILNVFERDESLYFPNNVSFLVNLFDRNFVSSYKQFSGEFTLQFNSKFSNITINPNNPVKGQVFNISSVLTTEFGIELVNKNVSCKYFDGSSWIFIASDLTESNGLVKFLVNTLEIVIEEDLLLQLSWDGDTINAISENITISIRHELNNFSISIKQDDLQIYRNRLTTLKITLNNIGVSDIKFFNIIIDVIDDLQYSIVEINNLELNSLSADTTTFIVIEIEITDIRKLEVNFSISAQNLLTGENITNSIQSFFILFDPPIFDLFFEFLMFIMIAIFAVVWISVILYSRRIKKRIEEPIEEPLKRPRRGKYVPVSELKKDAPDKSVSKLKEVERPKKTADLDSLLEQKGLSDKKQKPKK</sequence>
<comment type="caution">
    <text evidence="3">The sequence shown here is derived from an EMBL/GenBank/DDBJ whole genome shotgun (WGS) entry which is preliminary data.</text>
</comment>
<keyword evidence="2" id="KW-0812">Transmembrane</keyword>
<evidence type="ECO:0000313" key="3">
    <source>
        <dbReference type="EMBL" id="KKN44691.1"/>
    </source>
</evidence>